<dbReference type="Proteomes" id="UP000249616">
    <property type="component" value="Plasmid unnamed1"/>
</dbReference>
<dbReference type="KEGG" id="scad:DN051_43360"/>
<keyword evidence="2" id="KW-1185">Reference proteome</keyword>
<dbReference type="AlphaFoldDB" id="A0A2Z4JE69"/>
<gene>
    <name evidence="1" type="ORF">DN051_43360</name>
</gene>
<evidence type="ECO:0000313" key="2">
    <source>
        <dbReference type="Proteomes" id="UP000249616"/>
    </source>
</evidence>
<evidence type="ECO:0000313" key="1">
    <source>
        <dbReference type="EMBL" id="AWW43405.1"/>
    </source>
</evidence>
<reference evidence="2" key="1">
    <citation type="submission" date="2018-06" db="EMBL/GenBank/DDBJ databases">
        <authorList>
            <person name="Li K."/>
        </authorList>
    </citation>
    <scope>NUCLEOTIDE SEQUENCE [LARGE SCALE GENOMIC DNA]</scope>
    <source>
        <strain evidence="2">ZFG47</strain>
        <plasmid evidence="2">unnamed1</plasmid>
    </source>
</reference>
<protein>
    <submittedName>
        <fullName evidence="1">Uncharacterized protein</fullName>
    </submittedName>
</protein>
<keyword evidence="1" id="KW-0614">Plasmid</keyword>
<name>A0A2Z4JE69_9ACTN</name>
<accession>A0A2Z4JE69</accession>
<geneLocation type="plasmid" evidence="1 2">
    <name>unnamed1</name>
</geneLocation>
<dbReference type="EMBL" id="CP030074">
    <property type="protein sequence ID" value="AWW43405.1"/>
    <property type="molecule type" value="Genomic_DNA"/>
</dbReference>
<proteinExistence type="predicted"/>
<sequence>MNDGPPQFEPEPRREFLPRLETLPQIAPVALLTISVSRDNGRTWEGTRTFRSSDNVSPLMGSMWPPCACRRCRMY</sequence>
<organism evidence="1 2">
    <name type="scientific">Streptomyces cadmiisoli</name>
    <dbReference type="NCBI Taxonomy" id="2184053"/>
    <lineage>
        <taxon>Bacteria</taxon>
        <taxon>Bacillati</taxon>
        <taxon>Actinomycetota</taxon>
        <taxon>Actinomycetes</taxon>
        <taxon>Kitasatosporales</taxon>
        <taxon>Streptomycetaceae</taxon>
        <taxon>Streptomyces</taxon>
        <taxon>Streptomyces aurantiacus group</taxon>
    </lineage>
</organism>